<proteinExistence type="predicted"/>
<dbReference type="InterPro" id="IPR011990">
    <property type="entry name" value="TPR-like_helical_dom_sf"/>
</dbReference>
<dbReference type="SUPFAM" id="SSF48452">
    <property type="entry name" value="TPR-like"/>
    <property type="match status" value="1"/>
</dbReference>
<keyword evidence="2" id="KW-1185">Reference proteome</keyword>
<evidence type="ECO:0000313" key="1">
    <source>
        <dbReference type="EMBL" id="MFD1293556.1"/>
    </source>
</evidence>
<dbReference type="RefSeq" id="WP_386808755.1">
    <property type="nucleotide sequence ID" value="NZ_JBHTMV010000003.1"/>
</dbReference>
<gene>
    <name evidence="1" type="ORF">ACFQ5N_06890</name>
</gene>
<dbReference type="Gene3D" id="1.25.40.390">
    <property type="match status" value="1"/>
</dbReference>
<dbReference type="EMBL" id="JBHTMV010000003">
    <property type="protein sequence ID" value="MFD1293556.1"/>
    <property type="molecule type" value="Genomic_DNA"/>
</dbReference>
<dbReference type="Pfam" id="PF12771">
    <property type="entry name" value="SusD-like_2"/>
    <property type="match status" value="1"/>
</dbReference>
<dbReference type="PROSITE" id="PS51257">
    <property type="entry name" value="PROKAR_LIPOPROTEIN"/>
    <property type="match status" value="1"/>
</dbReference>
<sequence>MKKLILIALLIGTTISCEDFEGWNVDTKNPSEVPASFLMTSAQRTLFLRMTSPSVSYNIFKMFSQHWTATTYNDEANYDLRQRDVSGTFYTYLYRDVLSDLQEAKKIVTAEEVSVFEQPIKDNQLAIIGLMEVYTWHVIVDTFGDVPYSEALLGSDNLLPVYDNDADIYMDLFARIDAALALISSNDSFGGSDLIYGGDMNNWKKFGNSLKLRMAVRISDYDLASAKSYAQAAINGGVFESSSDNTSFPFEGGPPNANPIWSAVVESGRSDIVVANTFTDIINPLNDPRASVLMRDNIDPYTGGPYGANNTFSNYTHIGDVFHEADLEGIILSYEEVEFLQAEAIERNLISGDAETHYNNGVTASIEYWTGSDADAAAYLAQSTVAYDASNWQKSIGVQKWIALYGKGFEAWSSWRMLDYPEMNTPPVSNLPVPRRYLYGNDDPDINGTNYAAAASAMGGDELDSRVFWDINGVGN</sequence>
<organism evidence="1 2">
    <name type="scientific">Lutibacter holmesii</name>
    <dbReference type="NCBI Taxonomy" id="1137985"/>
    <lineage>
        <taxon>Bacteria</taxon>
        <taxon>Pseudomonadati</taxon>
        <taxon>Bacteroidota</taxon>
        <taxon>Flavobacteriia</taxon>
        <taxon>Flavobacteriales</taxon>
        <taxon>Flavobacteriaceae</taxon>
        <taxon>Lutibacter</taxon>
    </lineage>
</organism>
<accession>A0ABW3WQH9</accession>
<dbReference type="InterPro" id="IPR041662">
    <property type="entry name" value="SusD-like_2"/>
</dbReference>
<protein>
    <submittedName>
        <fullName evidence="1">SusD/RagB family nutrient-binding outer membrane lipoprotein</fullName>
    </submittedName>
</protein>
<dbReference type="Proteomes" id="UP001597241">
    <property type="component" value="Unassembled WGS sequence"/>
</dbReference>
<name>A0ABW3WQH9_9FLAO</name>
<evidence type="ECO:0000313" key="2">
    <source>
        <dbReference type="Proteomes" id="UP001597241"/>
    </source>
</evidence>
<reference evidence="2" key="1">
    <citation type="journal article" date="2019" name="Int. J. Syst. Evol. Microbiol.">
        <title>The Global Catalogue of Microorganisms (GCM) 10K type strain sequencing project: providing services to taxonomists for standard genome sequencing and annotation.</title>
        <authorList>
            <consortium name="The Broad Institute Genomics Platform"/>
            <consortium name="The Broad Institute Genome Sequencing Center for Infectious Disease"/>
            <person name="Wu L."/>
            <person name="Ma J."/>
        </authorList>
    </citation>
    <scope>NUCLEOTIDE SEQUENCE [LARGE SCALE GENOMIC DNA]</scope>
    <source>
        <strain evidence="2">CCUG 62221</strain>
    </source>
</reference>
<comment type="caution">
    <text evidence="1">The sequence shown here is derived from an EMBL/GenBank/DDBJ whole genome shotgun (WGS) entry which is preliminary data.</text>
</comment>
<keyword evidence="1" id="KW-0449">Lipoprotein</keyword>